<proteinExistence type="predicted"/>
<keyword evidence="2" id="KW-0732">Signal</keyword>
<reference evidence="3 4" key="1">
    <citation type="submission" date="2016-07" db="EMBL/GenBank/DDBJ databases">
        <title>Multiple horizontal gene transfer events from other fungi enriched the ability of initially mycotrophic Trichoderma (Ascomycota) to feed on dead plant biomass.</title>
        <authorList>
            <consortium name="DOE Joint Genome Institute"/>
            <person name="Aerts A."/>
            <person name="Atanasova L."/>
            <person name="Chenthamara K."/>
            <person name="Zhang J."/>
            <person name="Grujic M."/>
            <person name="Henrissat B."/>
            <person name="Kuo A."/>
            <person name="Salamov A."/>
            <person name="Lipzen A."/>
            <person name="Labutti K."/>
            <person name="Barry K."/>
            <person name="Miao Y."/>
            <person name="Rahimi M.J."/>
            <person name="Shen Q."/>
            <person name="Grigoriev I.V."/>
            <person name="Kubicek C.P."/>
            <person name="Druzhinina I.S."/>
        </authorList>
    </citation>
    <scope>NUCLEOTIDE SEQUENCE [LARGE SCALE GENOMIC DNA]</scope>
    <source>
        <strain evidence="3 4">ATCC 18648</strain>
    </source>
</reference>
<feature type="chain" id="PRO_5015619775" evidence="2">
    <location>
        <begin position="22"/>
        <end position="127"/>
    </location>
</feature>
<gene>
    <name evidence="3" type="ORF">M440DRAFT_1425949</name>
</gene>
<organism evidence="3 4">
    <name type="scientific">Trichoderma longibrachiatum ATCC 18648</name>
    <dbReference type="NCBI Taxonomy" id="983965"/>
    <lineage>
        <taxon>Eukaryota</taxon>
        <taxon>Fungi</taxon>
        <taxon>Dikarya</taxon>
        <taxon>Ascomycota</taxon>
        <taxon>Pezizomycotina</taxon>
        <taxon>Sordariomycetes</taxon>
        <taxon>Hypocreomycetidae</taxon>
        <taxon>Hypocreales</taxon>
        <taxon>Hypocreaceae</taxon>
        <taxon>Trichoderma</taxon>
    </lineage>
</organism>
<dbReference type="OrthoDB" id="4881893at2759"/>
<evidence type="ECO:0000313" key="4">
    <source>
        <dbReference type="Proteomes" id="UP000240760"/>
    </source>
</evidence>
<feature type="signal peptide" evidence="2">
    <location>
        <begin position="1"/>
        <end position="21"/>
    </location>
</feature>
<protein>
    <submittedName>
        <fullName evidence="3">Uncharacterized protein</fullName>
    </submittedName>
</protein>
<feature type="region of interest" description="Disordered" evidence="1">
    <location>
        <begin position="105"/>
        <end position="127"/>
    </location>
</feature>
<evidence type="ECO:0000313" key="3">
    <source>
        <dbReference type="EMBL" id="PTB72109.1"/>
    </source>
</evidence>
<evidence type="ECO:0000256" key="2">
    <source>
        <dbReference type="SAM" id="SignalP"/>
    </source>
</evidence>
<dbReference type="AlphaFoldDB" id="A0A2T4BS30"/>
<accession>A0A2T4BS30</accession>
<name>A0A2T4BS30_TRILO</name>
<evidence type="ECO:0000256" key="1">
    <source>
        <dbReference type="SAM" id="MobiDB-lite"/>
    </source>
</evidence>
<dbReference type="EMBL" id="KZ679143">
    <property type="protein sequence ID" value="PTB72109.1"/>
    <property type="molecule type" value="Genomic_DNA"/>
</dbReference>
<sequence>MLGWACDVVVVELATLGQAAAKDSSCSRHGGRFEARVGNTPSQVSDKKILSIAITPSDFPNTQDNTRDANMVRLYGDAVIELTASRIQPNDFYKQCLSHFGPVEQRAHHGPNDSPLNDSIGPLMWGG</sequence>
<dbReference type="Proteomes" id="UP000240760">
    <property type="component" value="Unassembled WGS sequence"/>
</dbReference>
<keyword evidence="4" id="KW-1185">Reference proteome</keyword>